<protein>
    <submittedName>
        <fullName evidence="2">Uncharacterized protein</fullName>
    </submittedName>
</protein>
<keyword evidence="3" id="KW-1185">Reference proteome</keyword>
<accession>A0A9P6EHW4</accession>
<evidence type="ECO:0000313" key="2">
    <source>
        <dbReference type="EMBL" id="KAF9529152.1"/>
    </source>
</evidence>
<dbReference type="Proteomes" id="UP000807306">
    <property type="component" value="Unassembled WGS sequence"/>
</dbReference>
<proteinExistence type="predicted"/>
<reference evidence="2" key="1">
    <citation type="submission" date="2020-11" db="EMBL/GenBank/DDBJ databases">
        <authorList>
            <consortium name="DOE Joint Genome Institute"/>
            <person name="Ahrendt S."/>
            <person name="Riley R."/>
            <person name="Andreopoulos W."/>
            <person name="Labutti K."/>
            <person name="Pangilinan J."/>
            <person name="Ruiz-Duenas F.J."/>
            <person name="Barrasa J.M."/>
            <person name="Sanchez-Garcia M."/>
            <person name="Camarero S."/>
            <person name="Miyauchi S."/>
            <person name="Serrano A."/>
            <person name="Linde D."/>
            <person name="Babiker R."/>
            <person name="Drula E."/>
            <person name="Ayuso-Fernandez I."/>
            <person name="Pacheco R."/>
            <person name="Padilla G."/>
            <person name="Ferreira P."/>
            <person name="Barriuso J."/>
            <person name="Kellner H."/>
            <person name="Castanera R."/>
            <person name="Alfaro M."/>
            <person name="Ramirez L."/>
            <person name="Pisabarro A.G."/>
            <person name="Kuo A."/>
            <person name="Tritt A."/>
            <person name="Lipzen A."/>
            <person name="He G."/>
            <person name="Yan M."/>
            <person name="Ng V."/>
            <person name="Cullen D."/>
            <person name="Martin F."/>
            <person name="Rosso M.-N."/>
            <person name="Henrissat B."/>
            <person name="Hibbett D."/>
            <person name="Martinez A.T."/>
            <person name="Grigoriev I.V."/>
        </authorList>
    </citation>
    <scope>NUCLEOTIDE SEQUENCE</scope>
    <source>
        <strain evidence="2">CBS 506.95</strain>
    </source>
</reference>
<dbReference type="OrthoDB" id="2874131at2759"/>
<comment type="caution">
    <text evidence="2">The sequence shown here is derived from an EMBL/GenBank/DDBJ whole genome shotgun (WGS) entry which is preliminary data.</text>
</comment>
<name>A0A9P6EHW4_9AGAR</name>
<dbReference type="EMBL" id="MU157848">
    <property type="protein sequence ID" value="KAF9529152.1"/>
    <property type="molecule type" value="Genomic_DNA"/>
</dbReference>
<feature type="region of interest" description="Disordered" evidence="1">
    <location>
        <begin position="383"/>
        <end position="447"/>
    </location>
</feature>
<evidence type="ECO:0000313" key="3">
    <source>
        <dbReference type="Proteomes" id="UP000807306"/>
    </source>
</evidence>
<evidence type="ECO:0000256" key="1">
    <source>
        <dbReference type="SAM" id="MobiDB-lite"/>
    </source>
</evidence>
<dbReference type="AlphaFoldDB" id="A0A9P6EHW4"/>
<gene>
    <name evidence="2" type="ORF">CPB83DRAFT_883110</name>
</gene>
<sequence>MNDFGVRFYPIPRICPIPRNVVSLIGGCTGGCPTFVLYLNGRELVVQAPANPVGFGTIDDFDKDHPFWDWLVAERDAKVYAHYLEIIQTLLSQVEFGKTNWAYLTYSNRKGPGGGYQLTQRHRPIPRPKCPPWGKFIYESEIEYTVFGLAGDRRGIWDGKEVDVMVGWDESHMDDVDRAMMGYRLLEGMDLTYEFYGHLIGPDGEIKGIVSEAAWGRMITPDDFTRVYRAVARIQRRGLLYRGCLTNRFMIANGKVRVLELPVVDAKNFANRPELERLAELWHWNELSQLFHEIKNIGPYGNYRIPFHRFTTSYEDLECLPFPPSPERPLGGIMLYPDFFNHFQVDPWPEYADIWDLGKGKKGVVPYQKSKISPSDSILYIGTGEIPSSRSSPDDEDRPLPVSRLHRSQRRLISLPYNSRSRRRIYSSDDSSSSGHSDDIGLYIDSS</sequence>
<organism evidence="2 3">
    <name type="scientific">Crepidotus variabilis</name>
    <dbReference type="NCBI Taxonomy" id="179855"/>
    <lineage>
        <taxon>Eukaryota</taxon>
        <taxon>Fungi</taxon>
        <taxon>Dikarya</taxon>
        <taxon>Basidiomycota</taxon>
        <taxon>Agaricomycotina</taxon>
        <taxon>Agaricomycetes</taxon>
        <taxon>Agaricomycetidae</taxon>
        <taxon>Agaricales</taxon>
        <taxon>Agaricineae</taxon>
        <taxon>Crepidotaceae</taxon>
        <taxon>Crepidotus</taxon>
    </lineage>
</organism>